<dbReference type="RefSeq" id="WP_161101438.1">
    <property type="nucleotide sequence ID" value="NZ_JBHLYI010000002.1"/>
</dbReference>
<dbReference type="EMBL" id="WUTW01000001">
    <property type="protein sequence ID" value="MXQ63250.1"/>
    <property type="molecule type" value="Genomic_DNA"/>
</dbReference>
<gene>
    <name evidence="1" type="ORF">GQ466_04310</name>
</gene>
<dbReference type="AlphaFoldDB" id="A0A6I4W3I5"/>
<dbReference type="Pfam" id="PF21813">
    <property type="entry name" value="DUF6882"/>
    <property type="match status" value="1"/>
</dbReference>
<dbReference type="Proteomes" id="UP000431901">
    <property type="component" value="Unassembled WGS sequence"/>
</dbReference>
<evidence type="ECO:0000313" key="1">
    <source>
        <dbReference type="EMBL" id="MXQ63250.1"/>
    </source>
</evidence>
<evidence type="ECO:0000313" key="2">
    <source>
        <dbReference type="Proteomes" id="UP000431901"/>
    </source>
</evidence>
<keyword evidence="2" id="KW-1185">Reference proteome</keyword>
<reference evidence="1 2" key="1">
    <citation type="submission" date="2019-12" db="EMBL/GenBank/DDBJ databases">
        <title>Nocardia macrotermitis sp. nov. and Nocardia aurantia sp. nov., isolated from the gut of the fungus growing-termite Macrotermes natalensis.</title>
        <authorList>
            <person name="Christine B."/>
            <person name="Rene B."/>
        </authorList>
    </citation>
    <scope>NUCLEOTIDE SEQUENCE [LARGE SCALE GENOMIC DNA]</scope>
    <source>
        <strain evidence="1 2">DSM 102126</strain>
    </source>
</reference>
<dbReference type="OrthoDB" id="7859927at2"/>
<accession>A0A6I4W3I5</accession>
<sequence length="480" mass="50819">MDTFSNALLAIAAPHLGWVIEQNDTFNAALPPGAVEHDAALGVAWIGGDERSAELLGSYAEDATFQWAWDKSGLVGAPGLRASLRLKELGEKHAVPELTHGMVDLGHFSDSRRAARTLMLLATGLLGARGAFDFSHGGRALTLLVADDPGLPAAVPDPAKVGTALGTAALLLPNVNAEILVTGYADHHGLVVEPVQAGLELKLQDGHRVHARIEDGNLIEVRVEGPDGPVEQQEIRPAPASDDPAATFFPAALLADLARDSAAALDRGSVALGDHLHALGWTAGPPVWEDGRARYGDVFTAEAHEIGVFHADTGTWTWGDWDGAARVREAAREHGADHIAADEVTLPPSDVQIYPAILLARSAVHRGKARGLARIPEGDDQRYVAITDTRVPEPAASIALMPNVLLSAAQFLQELTPAAVRYATMRAMVLGYFDAYGIKPLTVAEPQMLIGMRGLHEVRVEFSDDGTVNRATSGLQGTLG</sequence>
<dbReference type="InterPro" id="IPR049249">
    <property type="entry name" value="DUF6882"/>
</dbReference>
<comment type="caution">
    <text evidence="1">The sequence shown here is derived from an EMBL/GenBank/DDBJ whole genome shotgun (WGS) entry which is preliminary data.</text>
</comment>
<protein>
    <submittedName>
        <fullName evidence="1">Uncharacterized protein</fullName>
    </submittedName>
</protein>
<name>A0A6I4W3I5_9ACTN</name>
<proteinExistence type="predicted"/>
<organism evidence="1 2">
    <name type="scientific">Actinomadura rayongensis</name>
    <dbReference type="NCBI Taxonomy" id="1429076"/>
    <lineage>
        <taxon>Bacteria</taxon>
        <taxon>Bacillati</taxon>
        <taxon>Actinomycetota</taxon>
        <taxon>Actinomycetes</taxon>
        <taxon>Streptosporangiales</taxon>
        <taxon>Thermomonosporaceae</taxon>
        <taxon>Actinomadura</taxon>
    </lineage>
</organism>